<dbReference type="InterPro" id="IPR036116">
    <property type="entry name" value="FN3_sf"/>
</dbReference>
<proteinExistence type="predicted"/>
<dbReference type="PANTHER" id="PTHR41775:SF1">
    <property type="entry name" value="PEPTIDASE M6-LIKE DOMAIN-CONTAINING PROTEIN"/>
    <property type="match status" value="1"/>
</dbReference>
<evidence type="ECO:0000313" key="4">
    <source>
        <dbReference type="EMBL" id="MBI4727408.1"/>
    </source>
</evidence>
<dbReference type="InterPro" id="IPR025965">
    <property type="entry name" value="FlgD/Vpr_Ig-like"/>
</dbReference>
<accession>A0A933ICE3</accession>
<dbReference type="Pfam" id="PF13860">
    <property type="entry name" value="FlgD_ig"/>
    <property type="match status" value="1"/>
</dbReference>
<dbReference type="Gene3D" id="2.60.40.10">
    <property type="entry name" value="Immunoglobulins"/>
    <property type="match status" value="1"/>
</dbReference>
<name>A0A933ICE3_UNCT6</name>
<dbReference type="SUPFAM" id="SSF49265">
    <property type="entry name" value="Fibronectin type III"/>
    <property type="match status" value="1"/>
</dbReference>
<evidence type="ECO:0000259" key="3">
    <source>
        <dbReference type="Pfam" id="PF13860"/>
    </source>
</evidence>
<evidence type="ECO:0000259" key="2">
    <source>
        <dbReference type="Pfam" id="PF05547"/>
    </source>
</evidence>
<dbReference type="GO" id="GO:0008233">
    <property type="term" value="F:peptidase activity"/>
    <property type="evidence" value="ECO:0007669"/>
    <property type="project" value="InterPro"/>
</dbReference>
<reference evidence="4" key="1">
    <citation type="submission" date="2020-07" db="EMBL/GenBank/DDBJ databases">
        <title>Huge and variable diversity of episymbiotic CPR bacteria and DPANN archaea in groundwater ecosystems.</title>
        <authorList>
            <person name="He C.Y."/>
            <person name="Keren R."/>
            <person name="Whittaker M."/>
            <person name="Farag I.F."/>
            <person name="Doudna J."/>
            <person name="Cate J.H.D."/>
            <person name="Banfield J.F."/>
        </authorList>
    </citation>
    <scope>NUCLEOTIDE SEQUENCE</scope>
    <source>
        <strain evidence="4">NC_groundwater_1520_Pr4_B-0.1um_53_5</strain>
    </source>
</reference>
<evidence type="ECO:0000313" key="5">
    <source>
        <dbReference type="Proteomes" id="UP000736328"/>
    </source>
</evidence>
<gene>
    <name evidence="4" type="ORF">HY768_09370</name>
</gene>
<dbReference type="Pfam" id="PF05547">
    <property type="entry name" value="Peptidase_M6"/>
    <property type="match status" value="1"/>
</dbReference>
<dbReference type="NCBIfam" id="TIGR04183">
    <property type="entry name" value="Por_Secre_tail"/>
    <property type="match status" value="1"/>
</dbReference>
<dbReference type="PANTHER" id="PTHR41775">
    <property type="entry name" value="SECRETED PROTEIN-RELATED"/>
    <property type="match status" value="1"/>
</dbReference>
<dbReference type="SUPFAM" id="SSF55486">
    <property type="entry name" value="Metalloproteases ('zincins'), catalytic domain"/>
    <property type="match status" value="1"/>
</dbReference>
<comment type="caution">
    <text evidence="4">The sequence shown here is derived from an EMBL/GenBank/DDBJ whole genome shotgun (WGS) entry which is preliminary data.</text>
</comment>
<dbReference type="Gene3D" id="2.60.40.4070">
    <property type="match status" value="1"/>
</dbReference>
<dbReference type="Proteomes" id="UP000736328">
    <property type="component" value="Unassembled WGS sequence"/>
</dbReference>
<dbReference type="InterPro" id="IPR008757">
    <property type="entry name" value="Peptidase_M6-like_domain"/>
</dbReference>
<sequence>MKNITKWLVVLALVVLAVNAFAIPARPRPTTLTQPDGSKFTVLLKGDEHFSWAEDMDGYSIIQNKDGWWTFAGQENGLLVPTNLMVGRAACPYKPHLRPNAEAISKLPRNKHLQINVTDEQRDKWAKETLYGVGGTKEKPSKAPTGKKYCNVLLGNFSDSTFQIFSDKDPNPWTIFPKSIYQHMLTLIPGDADSLKPVVADSSKAPSMSNYYWECSYNKLWWGHYTWGDDQITGVDTIRASGKTWSGADGNTTGYMKAAADAANAAVDFRDPNDNAVQAGLIVVHPGPGEEESGRENDIWSASYSGLGWSLDGITVDKCIVCPQNGQLGVFAHEMFHQLGAPDLYDYGYSGEPWGEWTLMASGSWNGEPGGSQPSFPGGHLTYDINGDLGAVDGWLPAGASGKSDSISSAYLGDGEYTVACLDSVGEADRGNVTSGIRLWRIRNNAFRDSAQVFFVEVRNRTPPYEIGLPENGILITHIDTRMAGTAPNFNGGPPGKKYYYSWVENPGVNPNLNYAAGDSNFPRNPANAAYSADDVSSGGYIENAIDSLSVPNCKTNRGTGNGDGNGPWIYDVSREGPTMKFKVARTGKAAAVPVVGYVSSVVLDPVTANTANNNNSLFDPWETDSLKMTFRNTGVAITAGAQCSLYVAKGTQWASVTNPGWKQVGDGAIATDASGQCLPFVVTIKKDAPKFTDILFGVAFKSDTPSYSTTSYFTQRISGLKVVKTYDFQNIRVGGTTWDWRIMPSSVAVLADTVFLSNANLDHSSWSTRVYAVKKNTTNNPLVAGDTIRSINNRGSVQQNGRYGGGIDIDNNGKLWISLADSVFRTNRSTTTEANFKAPNVAWGGTPMKRIRGISMGPSVIDTVGPDPLPGDSLWAYWQNYGTGDFTGANARCESLIVMSKPASGTAVKRYGYSWNDTAYGTPAEYPSWWNGRAVAYDGSSIWTTSVWKNYLIRRNAVDAKTIEVMPGPSSYGNYGTYGAAIEVTDSLGVPYAPVGTVAYVRGAVGTKHYLYCGSMDEGKIYKVDVTDLVLPTPPDSQKVTAISSTSNKIKWWKANVDEMKVSHYFVYRQADGVTTPPTQADTIGRRQHSFGGGAADSFVDNNAKGGKAAYTYSIKSVNYYGLGTWGASVKSSPLAVEVTSFASSVSGYSVTLQWSWASASAYQWRIKRSADDQNYEVRAALDGAGSSNTSGSLSYTDPVETEGTYYYQLYVVDTYDNEKLSGSLTVTVGKVPLNYELSQNYPNPMGRGATTVKFALKNPGKVSLAVYNVLGEQVRTLANDTRKAGFYSVNWNGTDDKGRQVSNGIYFYKLISGEFSSTKKMMVLK</sequence>
<organism evidence="4 5">
    <name type="scientific">candidate division TA06 bacterium</name>
    <dbReference type="NCBI Taxonomy" id="2250710"/>
    <lineage>
        <taxon>Bacteria</taxon>
        <taxon>Bacteria division TA06</taxon>
    </lineage>
</organism>
<protein>
    <submittedName>
        <fullName evidence="4">Immune inhibitor A</fullName>
    </submittedName>
</protein>
<dbReference type="InterPro" id="IPR026444">
    <property type="entry name" value="Secre_tail"/>
</dbReference>
<keyword evidence="1" id="KW-0732">Signal</keyword>
<dbReference type="InterPro" id="IPR013783">
    <property type="entry name" value="Ig-like_fold"/>
</dbReference>
<dbReference type="EMBL" id="JACQXR010000122">
    <property type="protein sequence ID" value="MBI4727408.1"/>
    <property type="molecule type" value="Genomic_DNA"/>
</dbReference>
<dbReference type="GO" id="GO:0006508">
    <property type="term" value="P:proteolysis"/>
    <property type="evidence" value="ECO:0007669"/>
    <property type="project" value="InterPro"/>
</dbReference>
<feature type="chain" id="PRO_5037807640" evidence="1">
    <location>
        <begin position="23"/>
        <end position="1327"/>
    </location>
</feature>
<evidence type="ECO:0000256" key="1">
    <source>
        <dbReference type="SAM" id="SignalP"/>
    </source>
</evidence>
<feature type="signal peptide" evidence="1">
    <location>
        <begin position="1"/>
        <end position="22"/>
    </location>
</feature>
<feature type="domain" description="FlgD/Vpr Ig-like" evidence="3">
    <location>
        <begin position="1251"/>
        <end position="1310"/>
    </location>
</feature>
<feature type="domain" description="Peptidase M6-like" evidence="2">
    <location>
        <begin position="314"/>
        <end position="376"/>
    </location>
</feature>